<gene>
    <name evidence="1" type="ORF">F4820DRAFT_425132</name>
</gene>
<dbReference type="EMBL" id="MU393493">
    <property type="protein sequence ID" value="KAI4864015.1"/>
    <property type="molecule type" value="Genomic_DNA"/>
</dbReference>
<dbReference type="Proteomes" id="UP001497700">
    <property type="component" value="Unassembled WGS sequence"/>
</dbReference>
<proteinExistence type="predicted"/>
<evidence type="ECO:0000313" key="2">
    <source>
        <dbReference type="Proteomes" id="UP001497700"/>
    </source>
</evidence>
<sequence>MASAFHEDVSHYEHSSPSTSVHGGRGVGGGDGERASDAPLRPSDDVSSTSHVQEKAPAVAPLNKKQKFKRHCGRFWWWYLIGLIILLAILLPILFLVIIPALVQRIINDQPMPISGGAFIVLSPTQLNVSITTTLDTPLPADIDPVTLFMYNKDTPNFSPFVNITLPPLHVDGQTDIVITDQTVTITNETELITWFGEVFDQPKVTLSTRGDTTVRLGKLHSSAHIEKTVEVDSLNKLSGFGIEHMQLMLPALDNGTNIQGTLNLPNWGALSLGIGNLSLNLLAGDVRLGLITVYDVLLPHGNNSKYFNGELFLDVLLQNFGTILTSQEDALNNGNIQIDATGNATVVNGEHIRYLEAILNNRRVLSTIPVTKLLGDLISSFTNGSDVSIPALFDEIFGNSTFIEEVLTHWNTAGTNTTATKRSLPIARRGPGALSLLKLGMKMGTKWLAM</sequence>
<name>A0ACB9YYM5_9PEZI</name>
<feature type="non-terminal residue" evidence="1">
    <location>
        <position position="451"/>
    </location>
</feature>
<keyword evidence="2" id="KW-1185">Reference proteome</keyword>
<protein>
    <submittedName>
        <fullName evidence="1">Uncharacterized protein</fullName>
    </submittedName>
</protein>
<organism evidence="1 2">
    <name type="scientific">Hypoxylon rubiginosum</name>
    <dbReference type="NCBI Taxonomy" id="110542"/>
    <lineage>
        <taxon>Eukaryota</taxon>
        <taxon>Fungi</taxon>
        <taxon>Dikarya</taxon>
        <taxon>Ascomycota</taxon>
        <taxon>Pezizomycotina</taxon>
        <taxon>Sordariomycetes</taxon>
        <taxon>Xylariomycetidae</taxon>
        <taxon>Xylariales</taxon>
        <taxon>Hypoxylaceae</taxon>
        <taxon>Hypoxylon</taxon>
    </lineage>
</organism>
<reference evidence="1 2" key="1">
    <citation type="journal article" date="2022" name="New Phytol.">
        <title>Ecological generalism drives hyperdiversity of secondary metabolite gene clusters in xylarialean endophytes.</title>
        <authorList>
            <person name="Franco M.E.E."/>
            <person name="Wisecaver J.H."/>
            <person name="Arnold A.E."/>
            <person name="Ju Y.M."/>
            <person name="Slot J.C."/>
            <person name="Ahrendt S."/>
            <person name="Moore L.P."/>
            <person name="Eastman K.E."/>
            <person name="Scott K."/>
            <person name="Konkel Z."/>
            <person name="Mondo S.J."/>
            <person name="Kuo A."/>
            <person name="Hayes R.D."/>
            <person name="Haridas S."/>
            <person name="Andreopoulos B."/>
            <person name="Riley R."/>
            <person name="LaButti K."/>
            <person name="Pangilinan J."/>
            <person name="Lipzen A."/>
            <person name="Amirebrahimi M."/>
            <person name="Yan J."/>
            <person name="Adam C."/>
            <person name="Keymanesh K."/>
            <person name="Ng V."/>
            <person name="Louie K."/>
            <person name="Northen T."/>
            <person name="Drula E."/>
            <person name="Henrissat B."/>
            <person name="Hsieh H.M."/>
            <person name="Youens-Clark K."/>
            <person name="Lutzoni F."/>
            <person name="Miadlikowska J."/>
            <person name="Eastwood D.C."/>
            <person name="Hamelin R.C."/>
            <person name="Grigoriev I.V."/>
            <person name="U'Ren J.M."/>
        </authorList>
    </citation>
    <scope>NUCLEOTIDE SEQUENCE [LARGE SCALE GENOMIC DNA]</scope>
    <source>
        <strain evidence="1 2">CBS 119005</strain>
    </source>
</reference>
<accession>A0ACB9YYM5</accession>
<evidence type="ECO:0000313" key="1">
    <source>
        <dbReference type="EMBL" id="KAI4864015.1"/>
    </source>
</evidence>
<comment type="caution">
    <text evidence="1">The sequence shown here is derived from an EMBL/GenBank/DDBJ whole genome shotgun (WGS) entry which is preliminary data.</text>
</comment>